<accession>A0A7U2HWF6</accession>
<proteinExistence type="predicted"/>
<dbReference type="Proteomes" id="UP000663193">
    <property type="component" value="Chromosome 2"/>
</dbReference>
<organism evidence="2 3">
    <name type="scientific">Phaeosphaeria nodorum (strain SN15 / ATCC MYA-4574 / FGSC 10173)</name>
    <name type="common">Glume blotch fungus</name>
    <name type="synonym">Parastagonospora nodorum</name>
    <dbReference type="NCBI Taxonomy" id="321614"/>
    <lineage>
        <taxon>Eukaryota</taxon>
        <taxon>Fungi</taxon>
        <taxon>Dikarya</taxon>
        <taxon>Ascomycota</taxon>
        <taxon>Pezizomycotina</taxon>
        <taxon>Dothideomycetes</taxon>
        <taxon>Pleosporomycetidae</taxon>
        <taxon>Pleosporales</taxon>
        <taxon>Pleosporineae</taxon>
        <taxon>Phaeosphaeriaceae</taxon>
        <taxon>Parastagonospora</taxon>
    </lineage>
</organism>
<evidence type="ECO:0000313" key="3">
    <source>
        <dbReference type="Proteomes" id="UP000663193"/>
    </source>
</evidence>
<dbReference type="VEuPathDB" id="FungiDB:JI435_403050"/>
<dbReference type="AlphaFoldDB" id="A0A7U2HWF6"/>
<evidence type="ECO:0000256" key="1">
    <source>
        <dbReference type="SAM" id="Phobius"/>
    </source>
</evidence>
<reference evidence="3" key="1">
    <citation type="journal article" date="2021" name="BMC Genomics">
        <title>Chromosome-level genome assembly and manually-curated proteome of model necrotroph Parastagonospora nodorum Sn15 reveals a genome-wide trove of candidate effector homologs, and redundancy of virulence-related functions within an accessory chromosome.</title>
        <authorList>
            <person name="Bertazzoni S."/>
            <person name="Jones D.A.B."/>
            <person name="Phan H.T."/>
            <person name="Tan K.-C."/>
            <person name="Hane J.K."/>
        </authorList>
    </citation>
    <scope>NUCLEOTIDE SEQUENCE [LARGE SCALE GENOMIC DNA]</scope>
    <source>
        <strain evidence="3">SN15 / ATCC MYA-4574 / FGSC 10173)</strain>
    </source>
</reference>
<feature type="transmembrane region" description="Helical" evidence="1">
    <location>
        <begin position="12"/>
        <end position="32"/>
    </location>
</feature>
<evidence type="ECO:0000313" key="2">
    <source>
        <dbReference type="EMBL" id="QRC92849.1"/>
    </source>
</evidence>
<gene>
    <name evidence="2" type="ORF">JI435_403050</name>
</gene>
<name>A0A7U2HWF6_PHANO</name>
<keyword evidence="3" id="KW-1185">Reference proteome</keyword>
<dbReference type="EMBL" id="CP069024">
    <property type="protein sequence ID" value="QRC92849.1"/>
    <property type="molecule type" value="Genomic_DNA"/>
</dbReference>
<keyword evidence="1" id="KW-0812">Transmembrane</keyword>
<keyword evidence="1" id="KW-1133">Transmembrane helix</keyword>
<feature type="non-terminal residue" evidence="2">
    <location>
        <position position="1"/>
    </location>
</feature>
<keyword evidence="1" id="KW-0472">Membrane</keyword>
<sequence length="126" mass="13764">IHDATIPTTFCFPLFCGFVVITNLMISLHAYLSNVLGTFLSLDGLNKSGKGTFTFGECSAEATPAASSDPRNTISFCFGAFLWLYQCFTFERLVSPFSPTSARIELVGRYYVLGRHGLKGFIISGV</sequence>
<protein>
    <submittedName>
        <fullName evidence="2">Uncharacterized protein</fullName>
    </submittedName>
</protein>